<dbReference type="SMART" id="SM00208">
    <property type="entry name" value="TNFR"/>
    <property type="match status" value="2"/>
</dbReference>
<dbReference type="GO" id="GO:2000406">
    <property type="term" value="P:positive regulation of T cell migration"/>
    <property type="evidence" value="ECO:0007669"/>
    <property type="project" value="TreeGrafter"/>
</dbReference>
<evidence type="ECO:0000313" key="4">
    <source>
        <dbReference type="Proteomes" id="UP001356427"/>
    </source>
</evidence>
<dbReference type="GO" id="GO:0050830">
    <property type="term" value="P:defense response to Gram-positive bacterium"/>
    <property type="evidence" value="ECO:0007669"/>
    <property type="project" value="TreeGrafter"/>
</dbReference>
<dbReference type="GO" id="GO:0002720">
    <property type="term" value="P:positive regulation of cytokine production involved in immune response"/>
    <property type="evidence" value="ECO:0007669"/>
    <property type="project" value="TreeGrafter"/>
</dbReference>
<gene>
    <name evidence="3" type="ORF">J4Q44_G00217930</name>
</gene>
<evidence type="ECO:0000259" key="2">
    <source>
        <dbReference type="PROSITE" id="PS50050"/>
    </source>
</evidence>
<evidence type="ECO:0000313" key="3">
    <source>
        <dbReference type="EMBL" id="KAK6308522.1"/>
    </source>
</evidence>
<dbReference type="PROSITE" id="PS00652">
    <property type="entry name" value="TNFR_NGFR_1"/>
    <property type="match status" value="1"/>
</dbReference>
<dbReference type="Proteomes" id="UP001356427">
    <property type="component" value="Unassembled WGS sequence"/>
</dbReference>
<dbReference type="Pfam" id="PF00020">
    <property type="entry name" value="TNFR_c6"/>
    <property type="match status" value="1"/>
</dbReference>
<feature type="domain" description="TNFR-Cys" evidence="2">
    <location>
        <begin position="22"/>
        <end position="65"/>
    </location>
</feature>
<evidence type="ECO:0000256" key="1">
    <source>
        <dbReference type="PROSITE-ProRule" id="PRU00206"/>
    </source>
</evidence>
<feature type="disulfide bond" evidence="1">
    <location>
        <begin position="23"/>
        <end position="38"/>
    </location>
</feature>
<keyword evidence="1" id="KW-1015">Disulfide bond</keyword>
<dbReference type="GO" id="GO:0050829">
    <property type="term" value="P:defense response to Gram-negative bacterium"/>
    <property type="evidence" value="ECO:0007669"/>
    <property type="project" value="TreeGrafter"/>
</dbReference>
<dbReference type="CDD" id="cd13405">
    <property type="entry name" value="TNFRSF14_teleost"/>
    <property type="match status" value="1"/>
</dbReference>
<dbReference type="GO" id="GO:0046642">
    <property type="term" value="P:negative regulation of alpha-beta T cell proliferation"/>
    <property type="evidence" value="ECO:0007669"/>
    <property type="project" value="TreeGrafter"/>
</dbReference>
<dbReference type="InterPro" id="IPR001368">
    <property type="entry name" value="TNFR/NGFR_Cys_rich_reg"/>
</dbReference>
<dbReference type="Gene3D" id="2.10.50.10">
    <property type="entry name" value="Tumor Necrosis Factor Receptor, subunit A, domain 2"/>
    <property type="match status" value="3"/>
</dbReference>
<organism evidence="3 4">
    <name type="scientific">Coregonus suidteri</name>
    <dbReference type="NCBI Taxonomy" id="861788"/>
    <lineage>
        <taxon>Eukaryota</taxon>
        <taxon>Metazoa</taxon>
        <taxon>Chordata</taxon>
        <taxon>Craniata</taxon>
        <taxon>Vertebrata</taxon>
        <taxon>Euteleostomi</taxon>
        <taxon>Actinopterygii</taxon>
        <taxon>Neopterygii</taxon>
        <taxon>Teleostei</taxon>
        <taxon>Protacanthopterygii</taxon>
        <taxon>Salmoniformes</taxon>
        <taxon>Salmonidae</taxon>
        <taxon>Coregoninae</taxon>
        <taxon>Coregonus</taxon>
    </lineage>
</organism>
<dbReference type="AlphaFoldDB" id="A0AAN8LB54"/>
<accession>A0AAN8LB54</accession>
<dbReference type="EMBL" id="JAGTTL010000019">
    <property type="protein sequence ID" value="KAK6308522.1"/>
    <property type="molecule type" value="Genomic_DNA"/>
</dbReference>
<dbReference type="PROSITE" id="PS50050">
    <property type="entry name" value="TNFR_NGFR_2"/>
    <property type="match status" value="1"/>
</dbReference>
<dbReference type="SUPFAM" id="SSF57586">
    <property type="entry name" value="TNF receptor-like"/>
    <property type="match status" value="3"/>
</dbReference>
<protein>
    <recommendedName>
        <fullName evidence="2">TNFR-Cys domain-containing protein</fullName>
    </recommendedName>
</protein>
<dbReference type="PANTHER" id="PTHR46838:SF1">
    <property type="entry name" value="TUMOR NECROSIS FACTOR RECEPTOR SUPERFAMILY MEMBER 14"/>
    <property type="match status" value="1"/>
</dbReference>
<feature type="repeat" description="TNFR-Cys" evidence="1">
    <location>
        <begin position="22"/>
        <end position="65"/>
    </location>
</feature>
<dbReference type="PANTHER" id="PTHR46838">
    <property type="entry name" value="TUMOR NECROSIS FACTOR RECEPTOR SUPERFAMILY MEMBER 14"/>
    <property type="match status" value="1"/>
</dbReference>
<name>A0AAN8LB54_9TELE</name>
<dbReference type="GO" id="GO:0009897">
    <property type="term" value="C:external side of plasma membrane"/>
    <property type="evidence" value="ECO:0007669"/>
    <property type="project" value="TreeGrafter"/>
</dbReference>
<comment type="caution">
    <text evidence="3">The sequence shown here is derived from an EMBL/GenBank/DDBJ whole genome shotgun (WGS) entry which is preliminary data.</text>
</comment>
<proteinExistence type="predicted"/>
<keyword evidence="4" id="KW-1185">Reference proteome</keyword>
<comment type="caution">
    <text evidence="1">Lacks conserved residue(s) required for the propagation of feature annotation.</text>
</comment>
<sequence length="192" mass="20925">MCSPGNRVHKHCTEFTSTSCVPCSDSTFLDEPNGLTACILCTNNCDPGFGLTVKQPCRPSSDTVCGTLEGFYCLDPTKDGCRAAQRHSSCKPGQYISHTGTTSTDTVCADCPEAYHVIGLGYKFLLTLSVIQVTCERSFSTLKFTKHRLRSTLILRSLGGIMLMTTEKEILMVLDTDDVIDRVAEKNCCDAS</sequence>
<reference evidence="3 4" key="1">
    <citation type="submission" date="2021-04" db="EMBL/GenBank/DDBJ databases">
        <authorList>
            <person name="De Guttry C."/>
            <person name="Zahm M."/>
            <person name="Klopp C."/>
            <person name="Cabau C."/>
            <person name="Louis A."/>
            <person name="Berthelot C."/>
            <person name="Parey E."/>
            <person name="Roest Crollius H."/>
            <person name="Montfort J."/>
            <person name="Robinson-Rechavi M."/>
            <person name="Bucao C."/>
            <person name="Bouchez O."/>
            <person name="Gislard M."/>
            <person name="Lluch J."/>
            <person name="Milhes M."/>
            <person name="Lampietro C."/>
            <person name="Lopez Roques C."/>
            <person name="Donnadieu C."/>
            <person name="Braasch I."/>
            <person name="Desvignes T."/>
            <person name="Postlethwait J."/>
            <person name="Bobe J."/>
            <person name="Wedekind C."/>
            <person name="Guiguen Y."/>
        </authorList>
    </citation>
    <scope>NUCLEOTIDE SEQUENCE [LARGE SCALE GENOMIC DNA]</scope>
    <source>
        <strain evidence="3">Cs_M1</strain>
        <tissue evidence="3">Blood</tissue>
    </source>
</reference>